<dbReference type="RefSeq" id="WP_013255799.1">
    <property type="nucleotide sequence ID" value="NC_014364.1"/>
</dbReference>
<sequence>MDVLGCSNPFGGAVYYEPVVDSTMHRARVMVSEGQKPGFVVVAGFQQSGRCRISGRRWESAPGESLMFTVALPKDRVVGRGAPLPMIAALALATLIEQKTTLHPLLKWPNDLLLDGKKVSGILCESYGAVAAVGIGLNVAQKSLPLESREGNTSAFGATSLLLASGMLFEPLSLLPDLLAALDAALSDPLWHRRCSDMLYLRGEEITLLDGDPNVDRRVSGRLVGIGRDGELLLDTGSGEPDAFFSAEILFPRARDSEGAEGGPER</sequence>
<dbReference type="InterPro" id="IPR045864">
    <property type="entry name" value="aa-tRNA-synth_II/BPL/LPL"/>
</dbReference>
<protein>
    <submittedName>
        <fullName evidence="3">Biotin/acetyl-CoA-carboxylase ligase</fullName>
    </submittedName>
</protein>
<evidence type="ECO:0000313" key="3">
    <source>
        <dbReference type="EMBL" id="ADK82340.1"/>
    </source>
</evidence>
<dbReference type="OrthoDB" id="9807064at2"/>
<dbReference type="CDD" id="cd16442">
    <property type="entry name" value="BPL"/>
    <property type="match status" value="1"/>
</dbReference>
<dbReference type="EMBL" id="CP002116">
    <property type="protein sequence ID" value="ADK82340.1"/>
    <property type="molecule type" value="Genomic_DNA"/>
</dbReference>
<dbReference type="GO" id="GO:0004077">
    <property type="term" value="F:biotin--[biotin carboxyl-carrier protein] ligase activity"/>
    <property type="evidence" value="ECO:0007669"/>
    <property type="project" value="InterPro"/>
</dbReference>
<evidence type="ECO:0000313" key="4">
    <source>
        <dbReference type="Proteomes" id="UP000002318"/>
    </source>
</evidence>
<dbReference type="InterPro" id="IPR004143">
    <property type="entry name" value="BPL_LPL_catalytic"/>
</dbReference>
<dbReference type="InterPro" id="IPR004408">
    <property type="entry name" value="Biotin_CoA_COase_ligase"/>
</dbReference>
<dbReference type="Proteomes" id="UP000002318">
    <property type="component" value="Chromosome"/>
</dbReference>
<dbReference type="GO" id="GO:0005737">
    <property type="term" value="C:cytoplasm"/>
    <property type="evidence" value="ECO:0007669"/>
    <property type="project" value="TreeGrafter"/>
</dbReference>
<dbReference type="PANTHER" id="PTHR12835:SF5">
    <property type="entry name" value="BIOTIN--PROTEIN LIGASE"/>
    <property type="match status" value="1"/>
</dbReference>
<accession>E1R5L2</accession>
<gene>
    <name evidence="3" type="ordered locus">Spirs_3242</name>
</gene>
<keyword evidence="1 3" id="KW-0436">Ligase</keyword>
<dbReference type="Gene3D" id="3.30.930.10">
    <property type="entry name" value="Bira Bifunctional Protein, Domain 2"/>
    <property type="match status" value="1"/>
</dbReference>
<dbReference type="STRING" id="573413.Spirs_3242"/>
<evidence type="ECO:0000256" key="1">
    <source>
        <dbReference type="ARBA" id="ARBA00022598"/>
    </source>
</evidence>
<evidence type="ECO:0000259" key="2">
    <source>
        <dbReference type="PROSITE" id="PS51733"/>
    </source>
</evidence>
<dbReference type="AlphaFoldDB" id="E1R5L2"/>
<dbReference type="PROSITE" id="PS51733">
    <property type="entry name" value="BPL_LPL_CATALYTIC"/>
    <property type="match status" value="1"/>
</dbReference>
<organism evidence="3 4">
    <name type="scientific">Sediminispirochaeta smaragdinae (strain DSM 11293 / JCM 15392 / SEBR 4228)</name>
    <name type="common">Spirochaeta smaragdinae</name>
    <dbReference type="NCBI Taxonomy" id="573413"/>
    <lineage>
        <taxon>Bacteria</taxon>
        <taxon>Pseudomonadati</taxon>
        <taxon>Spirochaetota</taxon>
        <taxon>Spirochaetia</taxon>
        <taxon>Spirochaetales</taxon>
        <taxon>Spirochaetaceae</taxon>
        <taxon>Sediminispirochaeta</taxon>
    </lineage>
</organism>
<dbReference type="NCBIfam" id="TIGR00121">
    <property type="entry name" value="birA_ligase"/>
    <property type="match status" value="1"/>
</dbReference>
<dbReference type="KEGG" id="ssm:Spirs_3242"/>
<feature type="domain" description="BPL/LPL catalytic" evidence="2">
    <location>
        <begin position="14"/>
        <end position="190"/>
    </location>
</feature>
<dbReference type="HOGENOM" id="CLU_051096_5_2_12"/>
<dbReference type="PANTHER" id="PTHR12835">
    <property type="entry name" value="BIOTIN PROTEIN LIGASE"/>
    <property type="match status" value="1"/>
</dbReference>
<reference evidence="3 4" key="1">
    <citation type="journal article" date="2010" name="Stand. Genomic Sci.">
        <title>Complete genome sequence of Spirochaeta smaragdinae type strain (SEBR 4228).</title>
        <authorList>
            <person name="Mavromatis K."/>
            <person name="Yasawong M."/>
            <person name="Chertkov O."/>
            <person name="Lapidus A."/>
            <person name="Lucas S."/>
            <person name="Nolan M."/>
            <person name="Del Rio T.G."/>
            <person name="Tice H."/>
            <person name="Cheng J.F."/>
            <person name="Pitluck S."/>
            <person name="Liolios K."/>
            <person name="Ivanova N."/>
            <person name="Tapia R."/>
            <person name="Han C."/>
            <person name="Bruce D."/>
            <person name="Goodwin L."/>
            <person name="Pati A."/>
            <person name="Chen A."/>
            <person name="Palaniappan K."/>
            <person name="Land M."/>
            <person name="Hauser L."/>
            <person name="Chang Y.J."/>
            <person name="Jeffries C.D."/>
            <person name="Detter J.C."/>
            <person name="Rohde M."/>
            <person name="Brambilla E."/>
            <person name="Spring S."/>
            <person name="Goker M."/>
            <person name="Sikorski J."/>
            <person name="Woyke T."/>
            <person name="Bristow J."/>
            <person name="Eisen J.A."/>
            <person name="Markowitz V."/>
            <person name="Hugenholtz P."/>
            <person name="Klenk H.P."/>
            <person name="Kyrpides N.C."/>
        </authorList>
    </citation>
    <scope>NUCLEOTIDE SEQUENCE [LARGE SCALE GENOMIC DNA]</scope>
    <source>
        <strain evidence="4">DSM 11293 / JCM 15392 / SEBR 4228</strain>
    </source>
</reference>
<keyword evidence="4" id="KW-1185">Reference proteome</keyword>
<dbReference type="SUPFAM" id="SSF55681">
    <property type="entry name" value="Class II aaRS and biotin synthetases"/>
    <property type="match status" value="1"/>
</dbReference>
<name>E1R5L2_SEDSS</name>
<dbReference type="eggNOG" id="COG0340">
    <property type="taxonomic scope" value="Bacteria"/>
</dbReference>
<proteinExistence type="predicted"/>
<dbReference type="Pfam" id="PF03099">
    <property type="entry name" value="BPL_LplA_LipB"/>
    <property type="match status" value="1"/>
</dbReference>